<evidence type="ECO:0000313" key="2">
    <source>
        <dbReference type="Proteomes" id="UP000223606"/>
    </source>
</evidence>
<dbReference type="KEGG" id="hdi:HDIA_2001"/>
<evidence type="ECO:0000313" key="1">
    <source>
        <dbReference type="EMBL" id="SON55542.1"/>
    </source>
</evidence>
<proteinExistence type="predicted"/>
<name>A0A2C9D5C3_9HYPH</name>
<keyword evidence="2" id="KW-1185">Reference proteome</keyword>
<protein>
    <submittedName>
        <fullName evidence="1">Phage Tail Protein X</fullName>
    </submittedName>
</protein>
<dbReference type="Pfam" id="PF05489">
    <property type="entry name" value="Phage_tail_X"/>
    <property type="match status" value="1"/>
</dbReference>
<dbReference type="OrthoDB" id="8241931at2"/>
<dbReference type="AlphaFoldDB" id="A0A2C9D5C3"/>
<accession>A0A2C9D5C3</accession>
<dbReference type="Proteomes" id="UP000223606">
    <property type="component" value="Chromosome 1"/>
</dbReference>
<dbReference type="InterPro" id="IPR008861">
    <property type="entry name" value="GpX-like"/>
</dbReference>
<reference evidence="2" key="1">
    <citation type="submission" date="2017-09" db="EMBL/GenBank/DDBJ databases">
        <title>Genome sequence of Nannocystis excedens DSM 71.</title>
        <authorList>
            <person name="Blom J."/>
        </authorList>
    </citation>
    <scope>NUCLEOTIDE SEQUENCE [LARGE SCALE GENOMIC DNA]</scope>
    <source>
        <strain evidence="2">type strain: E19</strain>
    </source>
</reference>
<gene>
    <name evidence="1" type="ORF">HDIA_2001</name>
</gene>
<organism evidence="1 2">
    <name type="scientific">Hartmannibacter diazotrophicus</name>
    <dbReference type="NCBI Taxonomy" id="1482074"/>
    <lineage>
        <taxon>Bacteria</taxon>
        <taxon>Pseudomonadati</taxon>
        <taxon>Pseudomonadota</taxon>
        <taxon>Alphaproteobacteria</taxon>
        <taxon>Hyphomicrobiales</taxon>
        <taxon>Pleomorphomonadaceae</taxon>
        <taxon>Hartmannibacter</taxon>
    </lineage>
</organism>
<sequence length="74" mass="7676">MASQITIRREGRTLDGVLFAEYGVDGRKVLAETLAANPGLAALGPILPLGTVVTIPDLPAQDKAAATEIVTLFS</sequence>
<dbReference type="RefSeq" id="WP_099556041.1">
    <property type="nucleotide sequence ID" value="NZ_LT960614.1"/>
</dbReference>
<dbReference type="EMBL" id="LT960614">
    <property type="protein sequence ID" value="SON55542.1"/>
    <property type="molecule type" value="Genomic_DNA"/>
</dbReference>